<evidence type="ECO:0000313" key="2">
    <source>
        <dbReference type="Proteomes" id="UP000594402"/>
    </source>
</evidence>
<sequence>MAYKWLDYDILAPLTIRSNQTVWTVEKLDKSIDRTTHPSQRWELEFSILNDDGDDRLFWETTTKMGNIRTMMMPSTVHNIGITDKPDATQLKVSTTKPINSQTIAINNTGATPARLRRSGFLQFANHNKVYAFTNSKVLAAGSTNTNMNIFPRLRQSVPAGTNIKVYDDVTFHYYMDDTMMKGITYQDGILSGVDRVALWEAV</sequence>
<accession>A0A7S5KQ71</accession>
<dbReference type="Proteomes" id="UP000594402">
    <property type="component" value="Segment"/>
</dbReference>
<protein>
    <submittedName>
        <fullName evidence="1">Uncharacterized protein</fullName>
    </submittedName>
</protein>
<organism evidence="1 2">
    <name type="scientific">Bacteriophage DSS3_VP1</name>
    <dbReference type="NCBI Taxonomy" id="2664196"/>
    <lineage>
        <taxon>Viruses</taxon>
        <taxon>Duplodnaviria</taxon>
        <taxon>Heunggongvirae</taxon>
        <taxon>Uroviricota</taxon>
        <taxon>Caudoviricetes</taxon>
        <taxon>Naomviridae</taxon>
        <taxon>Noahvirus</taxon>
        <taxon>Noahvirus arc</taxon>
    </lineage>
</organism>
<dbReference type="EMBL" id="MN602266">
    <property type="protein sequence ID" value="QGH74585.1"/>
    <property type="molecule type" value="Genomic_DNA"/>
</dbReference>
<reference evidence="1 2" key="1">
    <citation type="submission" date="2019-10" db="EMBL/GenBank/DDBJ databases">
        <title>Isolation and characterisation of a new family of globally distributed lytic roseophage, the Naomivirus.</title>
        <authorList>
            <person name="Rihtman B."/>
            <person name="Puxty R.J."/>
            <person name="Hapeshi A."/>
            <person name="Zhan Y."/>
            <person name="Michinevski S."/>
            <person name="Waterfield N.R."/>
            <person name="Chen F."/>
            <person name="Millard A.D."/>
            <person name="Scanlan D.J."/>
            <person name="Chen Y."/>
        </authorList>
    </citation>
    <scope>NUCLEOTIDE SEQUENCE [LARGE SCALE GENOMIC DNA]</scope>
</reference>
<evidence type="ECO:0000313" key="1">
    <source>
        <dbReference type="EMBL" id="QGH74585.1"/>
    </source>
</evidence>
<gene>
    <name evidence="1" type="ORF">DSS3VP1_00016</name>
</gene>
<keyword evidence="2" id="KW-1185">Reference proteome</keyword>
<proteinExistence type="predicted"/>
<name>A0A7S5KQ71_9CAUD</name>